<dbReference type="CDD" id="cd08023">
    <property type="entry name" value="GH16_laminarinase_like"/>
    <property type="match status" value="1"/>
</dbReference>
<name>A0A316TK90_9ACTN</name>
<keyword evidence="5" id="KW-1185">Reference proteome</keyword>
<evidence type="ECO:0000256" key="1">
    <source>
        <dbReference type="ARBA" id="ARBA00006865"/>
    </source>
</evidence>
<dbReference type="PANTHER" id="PTHR10963:SF55">
    <property type="entry name" value="GLYCOSIDE HYDROLASE FAMILY 16 PROTEIN"/>
    <property type="match status" value="1"/>
</dbReference>
<dbReference type="AlphaFoldDB" id="A0A316TK90"/>
<protein>
    <recommendedName>
        <fullName evidence="3">GH16 domain-containing protein</fullName>
    </recommendedName>
</protein>
<proteinExistence type="inferred from homology"/>
<comment type="caution">
    <text evidence="4">The sequence shown here is derived from an EMBL/GenBank/DDBJ whole genome shotgun (WGS) entry which is preliminary data.</text>
</comment>
<dbReference type="Gene3D" id="2.60.120.200">
    <property type="match status" value="1"/>
</dbReference>
<evidence type="ECO:0000313" key="5">
    <source>
        <dbReference type="Proteomes" id="UP000245507"/>
    </source>
</evidence>
<accession>A0A316TK90</accession>
<evidence type="ECO:0000259" key="3">
    <source>
        <dbReference type="PROSITE" id="PS51762"/>
    </source>
</evidence>
<feature type="domain" description="GH16" evidence="3">
    <location>
        <begin position="41"/>
        <end position="300"/>
    </location>
</feature>
<sequence length="300" mass="33647">MRRLCVAATLVAVAALAPLPTTTPPTGAAAAAPAPLAERASDACGDLVPKAGGGTWECTFVDDFEGARLNRRKWIVQDTARTGFKTGSTCYTPDQENVAVRGGALRLTARKGEMFRCGNLLRTFTTRYTGGMVGTKGKFSQTYGRFEVRAKWPTARTSGIHGGFWMNPVEKTYGRWPESGEIDIAEWWSSRPRLALPSLHYDGRHKDVDSGWRCRIQKPSRFHTYTLVWQKRVMRFSIDGKQCFARRWVPEPPQQAPQPFDHPFSMILNMGVGRKVGRQKVTPETEFPARYVVDYAKAWK</sequence>
<dbReference type="PANTHER" id="PTHR10963">
    <property type="entry name" value="GLYCOSYL HYDROLASE-RELATED"/>
    <property type="match status" value="1"/>
</dbReference>
<gene>
    <name evidence="4" type="ORF">DJ010_04980</name>
</gene>
<dbReference type="GO" id="GO:0004553">
    <property type="term" value="F:hydrolase activity, hydrolyzing O-glycosyl compounds"/>
    <property type="evidence" value="ECO:0007669"/>
    <property type="project" value="InterPro"/>
</dbReference>
<keyword evidence="2" id="KW-0732">Signal</keyword>
<dbReference type="Pfam" id="PF00722">
    <property type="entry name" value="Glyco_hydro_16"/>
    <property type="match status" value="1"/>
</dbReference>
<dbReference type="PROSITE" id="PS51762">
    <property type="entry name" value="GH16_2"/>
    <property type="match status" value="1"/>
</dbReference>
<dbReference type="OrthoDB" id="3250776at2"/>
<reference evidence="4 5" key="1">
    <citation type="submission" date="2018-05" db="EMBL/GenBank/DDBJ databases">
        <title>Nocardioides silvaticus genome.</title>
        <authorList>
            <person name="Li C."/>
            <person name="Wang G."/>
        </authorList>
    </citation>
    <scope>NUCLEOTIDE SEQUENCE [LARGE SCALE GENOMIC DNA]</scope>
    <source>
        <strain evidence="4 5">CCTCC AB 2018079</strain>
    </source>
</reference>
<feature type="chain" id="PRO_5039062701" description="GH16 domain-containing protein" evidence="2">
    <location>
        <begin position="18"/>
        <end position="300"/>
    </location>
</feature>
<feature type="signal peptide" evidence="2">
    <location>
        <begin position="1"/>
        <end position="17"/>
    </location>
</feature>
<dbReference type="RefSeq" id="WP_109692562.1">
    <property type="nucleotide sequence ID" value="NZ_QGDD01000002.1"/>
</dbReference>
<organism evidence="4 5">
    <name type="scientific">Nocardioides silvaticus</name>
    <dbReference type="NCBI Taxonomy" id="2201891"/>
    <lineage>
        <taxon>Bacteria</taxon>
        <taxon>Bacillati</taxon>
        <taxon>Actinomycetota</taxon>
        <taxon>Actinomycetes</taxon>
        <taxon>Propionibacteriales</taxon>
        <taxon>Nocardioidaceae</taxon>
        <taxon>Nocardioides</taxon>
    </lineage>
</organism>
<dbReference type="Proteomes" id="UP000245507">
    <property type="component" value="Unassembled WGS sequence"/>
</dbReference>
<comment type="similarity">
    <text evidence="1">Belongs to the glycosyl hydrolase 16 family.</text>
</comment>
<dbReference type="GO" id="GO:0005975">
    <property type="term" value="P:carbohydrate metabolic process"/>
    <property type="evidence" value="ECO:0007669"/>
    <property type="project" value="InterPro"/>
</dbReference>
<evidence type="ECO:0000313" key="4">
    <source>
        <dbReference type="EMBL" id="PWN03475.1"/>
    </source>
</evidence>
<dbReference type="InterPro" id="IPR050546">
    <property type="entry name" value="Glycosyl_Hydrlase_16"/>
</dbReference>
<dbReference type="SUPFAM" id="SSF49899">
    <property type="entry name" value="Concanavalin A-like lectins/glucanases"/>
    <property type="match status" value="1"/>
</dbReference>
<evidence type="ECO:0000256" key="2">
    <source>
        <dbReference type="SAM" id="SignalP"/>
    </source>
</evidence>
<dbReference type="InterPro" id="IPR013320">
    <property type="entry name" value="ConA-like_dom_sf"/>
</dbReference>
<dbReference type="InterPro" id="IPR000757">
    <property type="entry name" value="Beta-glucanase-like"/>
</dbReference>
<dbReference type="EMBL" id="QGDD01000002">
    <property type="protein sequence ID" value="PWN03475.1"/>
    <property type="molecule type" value="Genomic_DNA"/>
</dbReference>